<dbReference type="Pfam" id="PF13377">
    <property type="entry name" value="Peripla_BP_3"/>
    <property type="match status" value="1"/>
</dbReference>
<dbReference type="Pfam" id="PF00356">
    <property type="entry name" value="LacI"/>
    <property type="match status" value="1"/>
</dbReference>
<dbReference type="SMART" id="SM00354">
    <property type="entry name" value="HTH_LACI"/>
    <property type="match status" value="1"/>
</dbReference>
<dbReference type="CDD" id="cd06267">
    <property type="entry name" value="PBP1_LacI_sugar_binding-like"/>
    <property type="match status" value="1"/>
</dbReference>
<dbReference type="Gene3D" id="1.10.260.40">
    <property type="entry name" value="lambda repressor-like DNA-binding domains"/>
    <property type="match status" value="1"/>
</dbReference>
<dbReference type="EMBL" id="FNVT01000009">
    <property type="protein sequence ID" value="SEG95707.1"/>
    <property type="molecule type" value="Genomic_DNA"/>
</dbReference>
<dbReference type="PROSITE" id="PS00356">
    <property type="entry name" value="HTH_LACI_1"/>
    <property type="match status" value="1"/>
</dbReference>
<dbReference type="InterPro" id="IPR010982">
    <property type="entry name" value="Lambda_DNA-bd_dom_sf"/>
</dbReference>
<dbReference type="GO" id="GO:0000976">
    <property type="term" value="F:transcription cis-regulatory region binding"/>
    <property type="evidence" value="ECO:0007669"/>
    <property type="project" value="TreeGrafter"/>
</dbReference>
<evidence type="ECO:0000313" key="6">
    <source>
        <dbReference type="Proteomes" id="UP000236732"/>
    </source>
</evidence>
<dbReference type="Proteomes" id="UP000236732">
    <property type="component" value="Unassembled WGS sequence"/>
</dbReference>
<evidence type="ECO:0000256" key="3">
    <source>
        <dbReference type="ARBA" id="ARBA00023163"/>
    </source>
</evidence>
<accession>A0A1H6ED31</accession>
<keyword evidence="1" id="KW-0805">Transcription regulation</keyword>
<evidence type="ECO:0000256" key="1">
    <source>
        <dbReference type="ARBA" id="ARBA00023015"/>
    </source>
</evidence>
<dbReference type="GO" id="GO:0003700">
    <property type="term" value="F:DNA-binding transcription factor activity"/>
    <property type="evidence" value="ECO:0007669"/>
    <property type="project" value="TreeGrafter"/>
</dbReference>
<dbReference type="PANTHER" id="PTHR30146:SF155">
    <property type="entry name" value="ALANINE RACEMASE"/>
    <property type="match status" value="1"/>
</dbReference>
<evidence type="ECO:0000259" key="4">
    <source>
        <dbReference type="PROSITE" id="PS50932"/>
    </source>
</evidence>
<evidence type="ECO:0000313" key="5">
    <source>
        <dbReference type="EMBL" id="SEG95707.1"/>
    </source>
</evidence>
<dbReference type="PROSITE" id="PS50932">
    <property type="entry name" value="HTH_LACI_2"/>
    <property type="match status" value="1"/>
</dbReference>
<dbReference type="SUPFAM" id="SSF53822">
    <property type="entry name" value="Periplasmic binding protein-like I"/>
    <property type="match status" value="1"/>
</dbReference>
<feature type="domain" description="HTH lacI-type" evidence="4">
    <location>
        <begin position="5"/>
        <end position="59"/>
    </location>
</feature>
<dbReference type="InterPro" id="IPR028082">
    <property type="entry name" value="Peripla_BP_I"/>
</dbReference>
<organism evidence="5 6">
    <name type="scientific">Nonomuraea solani</name>
    <dbReference type="NCBI Taxonomy" id="1144553"/>
    <lineage>
        <taxon>Bacteria</taxon>
        <taxon>Bacillati</taxon>
        <taxon>Actinomycetota</taxon>
        <taxon>Actinomycetes</taxon>
        <taxon>Streptosporangiales</taxon>
        <taxon>Streptosporangiaceae</taxon>
        <taxon>Nonomuraea</taxon>
    </lineage>
</organism>
<dbReference type="PANTHER" id="PTHR30146">
    <property type="entry name" value="LACI-RELATED TRANSCRIPTIONAL REPRESSOR"/>
    <property type="match status" value="1"/>
</dbReference>
<sequence length="341" mass="35611">MQGRPTINDVAQAAGVSKSAVSYALSGRGRIGAETRERVLAVAAELGWQPSQQARGLSSSRTYAVGLVFARPAELIGADPFFAPFIAGVEAELSHHKYALLSQVIVGGEAEEEEGYRRLVSGGRVDGMILTDLRDFDPRIGLLRDLGMPYVAVGRPMQAIDGPAVSNDDSASVTSAVDHLADLGHQRIAQVSGSRALVHGLERERAFHRALAARGLYAGTVIPGDFTGQSGAEGMSALLGLSPRPTAVIFANGLMAIAGMQEAARQGVSVPADISVVALDDNPIAPFVTPALTAVHTDVLLWGSLSARTIMAWIEGESDTSDVTLTSELVVRGSTAPPPSP</sequence>
<gene>
    <name evidence="5" type="ORF">SAMN05444920_109137</name>
</gene>
<protein>
    <submittedName>
        <fullName evidence="5">DNA-binding transcriptional regulator, LacI/PurR family</fullName>
    </submittedName>
</protein>
<keyword evidence="2 5" id="KW-0238">DNA-binding</keyword>
<reference evidence="5 6" key="1">
    <citation type="submission" date="2016-10" db="EMBL/GenBank/DDBJ databases">
        <authorList>
            <person name="de Groot N.N."/>
        </authorList>
    </citation>
    <scope>NUCLEOTIDE SEQUENCE [LARGE SCALE GENOMIC DNA]</scope>
    <source>
        <strain evidence="5 6">CGMCC 4.7037</strain>
    </source>
</reference>
<dbReference type="InterPro" id="IPR046335">
    <property type="entry name" value="LacI/GalR-like_sensor"/>
</dbReference>
<proteinExistence type="predicted"/>
<dbReference type="CDD" id="cd01392">
    <property type="entry name" value="HTH_LacI"/>
    <property type="match status" value="1"/>
</dbReference>
<dbReference type="InterPro" id="IPR000843">
    <property type="entry name" value="HTH_LacI"/>
</dbReference>
<dbReference type="RefSeq" id="WP_103959395.1">
    <property type="nucleotide sequence ID" value="NZ_FNVT01000009.1"/>
</dbReference>
<keyword evidence="3" id="KW-0804">Transcription</keyword>
<dbReference type="SUPFAM" id="SSF47413">
    <property type="entry name" value="lambda repressor-like DNA-binding domains"/>
    <property type="match status" value="1"/>
</dbReference>
<dbReference type="OrthoDB" id="1938857at2"/>
<evidence type="ECO:0000256" key="2">
    <source>
        <dbReference type="ARBA" id="ARBA00023125"/>
    </source>
</evidence>
<keyword evidence="6" id="KW-1185">Reference proteome</keyword>
<dbReference type="Gene3D" id="3.40.50.2300">
    <property type="match status" value="2"/>
</dbReference>
<dbReference type="AlphaFoldDB" id="A0A1H6ED31"/>
<name>A0A1H6ED31_9ACTN</name>